<evidence type="ECO:0000256" key="1">
    <source>
        <dbReference type="ARBA" id="ARBA00023002"/>
    </source>
</evidence>
<name>A0A7C8KNH5_9BACI</name>
<dbReference type="Gene3D" id="2.30.110.10">
    <property type="entry name" value="Electron Transport, Fmn-binding Protein, Chain A"/>
    <property type="match status" value="1"/>
</dbReference>
<gene>
    <name evidence="3" type="ORF">F9U64_16970</name>
</gene>
<dbReference type="SMART" id="SM00903">
    <property type="entry name" value="Flavin_Reduct"/>
    <property type="match status" value="1"/>
</dbReference>
<organism evidence="3 4">
    <name type="scientific">Gracilibacillus oryzae</name>
    <dbReference type="NCBI Taxonomy" id="1672701"/>
    <lineage>
        <taxon>Bacteria</taxon>
        <taxon>Bacillati</taxon>
        <taxon>Bacillota</taxon>
        <taxon>Bacilli</taxon>
        <taxon>Bacillales</taxon>
        <taxon>Bacillaceae</taxon>
        <taxon>Gracilibacillus</taxon>
    </lineage>
</organism>
<dbReference type="RefSeq" id="WP_153406084.1">
    <property type="nucleotide sequence ID" value="NZ_ML762440.1"/>
</dbReference>
<proteinExistence type="predicted"/>
<dbReference type="InterPro" id="IPR012349">
    <property type="entry name" value="Split_barrel_FMN-bd"/>
</dbReference>
<dbReference type="GO" id="GO:0010181">
    <property type="term" value="F:FMN binding"/>
    <property type="evidence" value="ECO:0007669"/>
    <property type="project" value="InterPro"/>
</dbReference>
<comment type="caution">
    <text evidence="3">The sequence shown here is derived from an EMBL/GenBank/DDBJ whole genome shotgun (WGS) entry which is preliminary data.</text>
</comment>
<keyword evidence="4" id="KW-1185">Reference proteome</keyword>
<feature type="domain" description="Flavin reductase like" evidence="2">
    <location>
        <begin position="10"/>
        <end position="151"/>
    </location>
</feature>
<dbReference type="EMBL" id="WEID01000087">
    <property type="protein sequence ID" value="KAB8127847.1"/>
    <property type="molecule type" value="Genomic_DNA"/>
</dbReference>
<protein>
    <submittedName>
        <fullName evidence="3">Flavin reductase</fullName>
    </submittedName>
</protein>
<reference evidence="3 4" key="1">
    <citation type="submission" date="2019-10" db="EMBL/GenBank/DDBJ databases">
        <title>Gracilibacillus sp. nov. isolated from rice seeds.</title>
        <authorList>
            <person name="He S."/>
        </authorList>
    </citation>
    <scope>NUCLEOTIDE SEQUENCE [LARGE SCALE GENOMIC DNA]</scope>
    <source>
        <strain evidence="3 4">TD8</strain>
    </source>
</reference>
<dbReference type="AlphaFoldDB" id="A0A7C8KNH5"/>
<evidence type="ECO:0000259" key="2">
    <source>
        <dbReference type="SMART" id="SM00903"/>
    </source>
</evidence>
<dbReference type="InterPro" id="IPR002563">
    <property type="entry name" value="Flavin_Rdtase-like_dom"/>
</dbReference>
<evidence type="ECO:0000313" key="3">
    <source>
        <dbReference type="EMBL" id="KAB8127847.1"/>
    </source>
</evidence>
<keyword evidence="1" id="KW-0560">Oxidoreductase</keyword>
<dbReference type="GO" id="GO:0042602">
    <property type="term" value="F:riboflavin reductase (NADPH) activity"/>
    <property type="evidence" value="ECO:0007669"/>
    <property type="project" value="TreeGrafter"/>
</dbReference>
<accession>A0A7C8KNH5</accession>
<dbReference type="PANTHER" id="PTHR30466">
    <property type="entry name" value="FLAVIN REDUCTASE"/>
    <property type="match status" value="1"/>
</dbReference>
<dbReference type="Pfam" id="PF01613">
    <property type="entry name" value="Flavin_Reduct"/>
    <property type="match status" value="1"/>
</dbReference>
<dbReference type="PANTHER" id="PTHR30466:SF1">
    <property type="entry name" value="FMN REDUCTASE (NADH) RUTF"/>
    <property type="match status" value="1"/>
</dbReference>
<dbReference type="Proteomes" id="UP000480246">
    <property type="component" value="Unassembled WGS sequence"/>
</dbReference>
<evidence type="ECO:0000313" key="4">
    <source>
        <dbReference type="Proteomes" id="UP000480246"/>
    </source>
</evidence>
<dbReference type="InterPro" id="IPR050268">
    <property type="entry name" value="NADH-dep_flavin_reductase"/>
</dbReference>
<dbReference type="SUPFAM" id="SSF50475">
    <property type="entry name" value="FMN-binding split barrel"/>
    <property type="match status" value="1"/>
</dbReference>
<dbReference type="OrthoDB" id="9792858at2"/>
<sequence>MSSQQFRKAMSKFATGITIVTTTFDDEIQGMTVNAFMSVSLEPQLITISLDQRTHFYKNAEKIKRFGISILREEQQEISMIFAKQIEKEFHDFSEVDGVPVIPGSLGTLACTVVNQVEAGDHLLLIASVDKIELSEDEGNPILYFNSGYRKIDKE</sequence>